<dbReference type="Pfam" id="PF13976">
    <property type="entry name" value="gag_pre-integrs"/>
    <property type="match status" value="1"/>
</dbReference>
<reference evidence="5" key="1">
    <citation type="journal article" date="2017" name="Nature">
        <title>The sunflower genome provides insights into oil metabolism, flowering and Asterid evolution.</title>
        <authorList>
            <person name="Badouin H."/>
            <person name="Gouzy J."/>
            <person name="Grassa C.J."/>
            <person name="Murat F."/>
            <person name="Staton S.E."/>
            <person name="Cottret L."/>
            <person name="Lelandais-Briere C."/>
            <person name="Owens G.L."/>
            <person name="Carrere S."/>
            <person name="Mayjonade B."/>
            <person name="Legrand L."/>
            <person name="Gill N."/>
            <person name="Kane N.C."/>
            <person name="Bowers J.E."/>
            <person name="Hubner S."/>
            <person name="Bellec A."/>
            <person name="Berard A."/>
            <person name="Berges H."/>
            <person name="Blanchet N."/>
            <person name="Boniface M.C."/>
            <person name="Brunel D."/>
            <person name="Catrice O."/>
            <person name="Chaidir N."/>
            <person name="Claudel C."/>
            <person name="Donnadieu C."/>
            <person name="Faraut T."/>
            <person name="Fievet G."/>
            <person name="Helmstetter N."/>
            <person name="King M."/>
            <person name="Knapp S.J."/>
            <person name="Lai Z."/>
            <person name="Le Paslier M.C."/>
            <person name="Lippi Y."/>
            <person name="Lorenzon L."/>
            <person name="Mandel J.R."/>
            <person name="Marage G."/>
            <person name="Marchand G."/>
            <person name="Marquand E."/>
            <person name="Bret-Mestries E."/>
            <person name="Morien E."/>
            <person name="Nambeesan S."/>
            <person name="Nguyen T."/>
            <person name="Pegot-Espagnet P."/>
            <person name="Pouilly N."/>
            <person name="Raftis F."/>
            <person name="Sallet E."/>
            <person name="Schiex T."/>
            <person name="Thomas J."/>
            <person name="Vandecasteele C."/>
            <person name="Vares D."/>
            <person name="Vear F."/>
            <person name="Vautrin S."/>
            <person name="Crespi M."/>
            <person name="Mangin B."/>
            <person name="Burke J.M."/>
            <person name="Salse J."/>
            <person name="Munos S."/>
            <person name="Vincourt P."/>
            <person name="Rieseberg L.H."/>
            <person name="Langlade N.B."/>
        </authorList>
    </citation>
    <scope>NUCLEOTIDE SEQUENCE</scope>
    <source>
        <tissue evidence="5">Leaves</tissue>
    </source>
</reference>
<dbReference type="InterPro" id="IPR039537">
    <property type="entry name" value="Retrotran_Ty1/copia-like"/>
</dbReference>
<dbReference type="Gene3D" id="3.30.420.10">
    <property type="entry name" value="Ribonuclease H-like superfamily/Ribonuclease H"/>
    <property type="match status" value="1"/>
</dbReference>
<dbReference type="PROSITE" id="PS50994">
    <property type="entry name" value="INTEGRASE"/>
    <property type="match status" value="1"/>
</dbReference>
<gene>
    <name evidence="5" type="ORF">HanXRQr2_Chr11g0512321</name>
</gene>
<feature type="domain" description="Integrase catalytic" evidence="4">
    <location>
        <begin position="145"/>
        <end position="311"/>
    </location>
</feature>
<keyword evidence="5" id="KW-0695">RNA-directed DNA polymerase</keyword>
<dbReference type="GO" id="GO:0015074">
    <property type="term" value="P:DNA integration"/>
    <property type="evidence" value="ECO:0007669"/>
    <property type="project" value="InterPro"/>
</dbReference>
<protein>
    <submittedName>
        <fullName evidence="5">RNA-directed DNA polymerase</fullName>
        <ecNumber evidence="5">2.7.7.49</ecNumber>
    </submittedName>
</protein>
<dbReference type="InterPro" id="IPR057670">
    <property type="entry name" value="SH3_retrovirus"/>
</dbReference>
<keyword evidence="1" id="KW-0479">Metal-binding</keyword>
<dbReference type="EMBL" id="MNCJ02000326">
    <property type="protein sequence ID" value="KAF5783824.1"/>
    <property type="molecule type" value="Genomic_DNA"/>
</dbReference>
<dbReference type="Proteomes" id="UP000215914">
    <property type="component" value="Unassembled WGS sequence"/>
</dbReference>
<dbReference type="GO" id="GO:0003676">
    <property type="term" value="F:nucleic acid binding"/>
    <property type="evidence" value="ECO:0007669"/>
    <property type="project" value="InterPro"/>
</dbReference>
<dbReference type="InterPro" id="IPR012337">
    <property type="entry name" value="RNaseH-like_sf"/>
</dbReference>
<keyword evidence="5" id="KW-0808">Transferase</keyword>
<dbReference type="GO" id="GO:0016787">
    <property type="term" value="F:hydrolase activity"/>
    <property type="evidence" value="ECO:0007669"/>
    <property type="project" value="UniProtKB-KW"/>
</dbReference>
<organism evidence="5 6">
    <name type="scientific">Helianthus annuus</name>
    <name type="common">Common sunflower</name>
    <dbReference type="NCBI Taxonomy" id="4232"/>
    <lineage>
        <taxon>Eukaryota</taxon>
        <taxon>Viridiplantae</taxon>
        <taxon>Streptophyta</taxon>
        <taxon>Embryophyta</taxon>
        <taxon>Tracheophyta</taxon>
        <taxon>Spermatophyta</taxon>
        <taxon>Magnoliopsida</taxon>
        <taxon>eudicotyledons</taxon>
        <taxon>Gunneridae</taxon>
        <taxon>Pentapetalae</taxon>
        <taxon>asterids</taxon>
        <taxon>campanulids</taxon>
        <taxon>Asterales</taxon>
        <taxon>Asteraceae</taxon>
        <taxon>Asteroideae</taxon>
        <taxon>Heliantheae alliance</taxon>
        <taxon>Heliantheae</taxon>
        <taxon>Helianthus</taxon>
    </lineage>
</organism>
<dbReference type="AlphaFoldDB" id="A0A9K3HT19"/>
<dbReference type="GO" id="GO:0003964">
    <property type="term" value="F:RNA-directed DNA polymerase activity"/>
    <property type="evidence" value="ECO:0007669"/>
    <property type="project" value="UniProtKB-KW"/>
</dbReference>
<feature type="region of interest" description="Disordered" evidence="3">
    <location>
        <begin position="411"/>
        <end position="454"/>
    </location>
</feature>
<evidence type="ECO:0000256" key="2">
    <source>
        <dbReference type="ARBA" id="ARBA00022801"/>
    </source>
</evidence>
<evidence type="ECO:0000313" key="6">
    <source>
        <dbReference type="Proteomes" id="UP000215914"/>
    </source>
</evidence>
<dbReference type="InterPro" id="IPR025724">
    <property type="entry name" value="GAG-pre-integrase_dom"/>
</dbReference>
<dbReference type="Pfam" id="PF07727">
    <property type="entry name" value="RVT_2"/>
    <property type="match status" value="1"/>
</dbReference>
<dbReference type="PANTHER" id="PTHR42648">
    <property type="entry name" value="TRANSPOSASE, PUTATIVE-RELATED"/>
    <property type="match status" value="1"/>
</dbReference>
<keyword evidence="6" id="KW-1185">Reference proteome</keyword>
<proteinExistence type="predicted"/>
<dbReference type="SUPFAM" id="SSF56672">
    <property type="entry name" value="DNA/RNA polymerases"/>
    <property type="match status" value="1"/>
</dbReference>
<dbReference type="InterPro" id="IPR043502">
    <property type="entry name" value="DNA/RNA_pol_sf"/>
</dbReference>
<keyword evidence="2" id="KW-0378">Hydrolase</keyword>
<sequence>MMQVKGGGVIEISPTMKLSNYLYVPSLSHKLLSISHITKELNCTVLMHPTSCLLQDIRTGVIIGRGTERQGLYYVDEVAHQGTVMLAHGTDNREAWLWHRRLGHPSHGYSHLLFPKLFLSNGKMDCETCLRAKSHRHPFKPSNTNVASPFSLIHSDVWGPAPVIGGQGLRYFILFVDDCTRMTWVYFLKNKAEVYEKFVMFYAMIQTQFQTQIQILRSDNGGEFVNTSMKQFFTTKGLIHQTSCAHTPEQNGVSERKNRIILEMTRALLIESQVPKSFWPEAVATSVYLLNRLPTKALKFKTPLDCLSKSANIPHPLTLEPRIFGCTAFVHIPKTNRNKLGPCAEKCVFVGYGIDQIGYRCYNPTTRQMFTTMNVDFLETKYFYNTQLSGQGENDSIDTLSWLTQIPSSEEVTTENYHSTASPSNTDTQSTEHSTTEESPSNVMPEVRNTENPECSTSYNYETTGEHIEPTTTKHVDPVEPVVEHVESGATETIGRYSLPPRSNRGVPPKRYSPERETRNSRYPVANMVNGNLSNSAKAFVASLYTEQISNSVKEAQGKKNWEEAMEVEMRALMKNNTWEKCILPKGKKTVGCRWVYSIKYKPDGSIGRYKARLVAKGYTQTYGIDYSETFSPVAKMDTIRVLFSVAANKDWPLHQFDVTNAFLHGDLTEEVYMEAPPGLSGGFKDGEVCRLKKSLYGLK</sequence>
<dbReference type="Pfam" id="PF25597">
    <property type="entry name" value="SH3_retrovirus"/>
    <property type="match status" value="1"/>
</dbReference>
<accession>A0A9K3HT19</accession>
<dbReference type="PANTHER" id="PTHR42648:SF22">
    <property type="entry name" value="REVERSE TRANSCRIPTASE TY1_COPIA-TYPE DOMAIN-CONTAINING PROTEIN"/>
    <property type="match status" value="1"/>
</dbReference>
<name>A0A9K3HT19_HELAN</name>
<dbReference type="InterPro" id="IPR036397">
    <property type="entry name" value="RNaseH_sf"/>
</dbReference>
<dbReference type="EC" id="2.7.7.49" evidence="5"/>
<evidence type="ECO:0000256" key="1">
    <source>
        <dbReference type="ARBA" id="ARBA00022723"/>
    </source>
</evidence>
<feature type="compositionally biased region" description="Low complexity" evidence="3">
    <location>
        <begin position="426"/>
        <end position="439"/>
    </location>
</feature>
<evidence type="ECO:0000313" key="5">
    <source>
        <dbReference type="EMBL" id="KAF5783824.1"/>
    </source>
</evidence>
<dbReference type="GO" id="GO:0046872">
    <property type="term" value="F:metal ion binding"/>
    <property type="evidence" value="ECO:0007669"/>
    <property type="project" value="UniProtKB-KW"/>
</dbReference>
<evidence type="ECO:0000256" key="3">
    <source>
        <dbReference type="SAM" id="MobiDB-lite"/>
    </source>
</evidence>
<evidence type="ECO:0000259" key="4">
    <source>
        <dbReference type="PROSITE" id="PS50994"/>
    </source>
</evidence>
<dbReference type="InterPro" id="IPR013103">
    <property type="entry name" value="RVT_2"/>
</dbReference>
<keyword evidence="5" id="KW-0548">Nucleotidyltransferase</keyword>
<dbReference type="InterPro" id="IPR001584">
    <property type="entry name" value="Integrase_cat-core"/>
</dbReference>
<dbReference type="Gramene" id="mRNA:HanXRQr2_Chr11g0512321">
    <property type="protein sequence ID" value="mRNA:HanXRQr2_Chr11g0512321"/>
    <property type="gene ID" value="HanXRQr2_Chr11g0512321"/>
</dbReference>
<reference evidence="5" key="2">
    <citation type="submission" date="2020-06" db="EMBL/GenBank/DDBJ databases">
        <title>Helianthus annuus Genome sequencing and assembly Release 2.</title>
        <authorList>
            <person name="Gouzy J."/>
            <person name="Langlade N."/>
            <person name="Munos S."/>
        </authorList>
    </citation>
    <scope>NUCLEOTIDE SEQUENCE</scope>
    <source>
        <tissue evidence="5">Leaves</tissue>
    </source>
</reference>
<feature type="region of interest" description="Disordered" evidence="3">
    <location>
        <begin position="494"/>
        <end position="518"/>
    </location>
</feature>
<comment type="caution">
    <text evidence="5">The sequence shown here is derived from an EMBL/GenBank/DDBJ whole genome shotgun (WGS) entry which is preliminary data.</text>
</comment>
<feature type="compositionally biased region" description="Polar residues" evidence="3">
    <location>
        <begin position="411"/>
        <end position="425"/>
    </location>
</feature>
<dbReference type="Pfam" id="PF00665">
    <property type="entry name" value="rve"/>
    <property type="match status" value="1"/>
</dbReference>
<dbReference type="SUPFAM" id="SSF53098">
    <property type="entry name" value="Ribonuclease H-like"/>
    <property type="match status" value="1"/>
</dbReference>